<keyword evidence="2" id="KW-1185">Reference proteome</keyword>
<protein>
    <submittedName>
        <fullName evidence="1">Uncharacterized protein</fullName>
    </submittedName>
</protein>
<dbReference type="Proteomes" id="UP000683360">
    <property type="component" value="Unassembled WGS sequence"/>
</dbReference>
<accession>A0A8S3TF99</accession>
<organism evidence="1 2">
    <name type="scientific">Mytilus edulis</name>
    <name type="common">Blue mussel</name>
    <dbReference type="NCBI Taxonomy" id="6550"/>
    <lineage>
        <taxon>Eukaryota</taxon>
        <taxon>Metazoa</taxon>
        <taxon>Spiralia</taxon>
        <taxon>Lophotrochozoa</taxon>
        <taxon>Mollusca</taxon>
        <taxon>Bivalvia</taxon>
        <taxon>Autobranchia</taxon>
        <taxon>Pteriomorphia</taxon>
        <taxon>Mytilida</taxon>
        <taxon>Mytiloidea</taxon>
        <taxon>Mytilidae</taxon>
        <taxon>Mytilinae</taxon>
        <taxon>Mytilus</taxon>
    </lineage>
</organism>
<dbReference type="OrthoDB" id="10341303at2759"/>
<reference evidence="1" key="1">
    <citation type="submission" date="2021-03" db="EMBL/GenBank/DDBJ databases">
        <authorList>
            <person name="Bekaert M."/>
        </authorList>
    </citation>
    <scope>NUCLEOTIDE SEQUENCE</scope>
</reference>
<gene>
    <name evidence="1" type="ORF">MEDL_43079</name>
</gene>
<proteinExistence type="predicted"/>
<comment type="caution">
    <text evidence="1">The sequence shown here is derived from an EMBL/GenBank/DDBJ whole genome shotgun (WGS) entry which is preliminary data.</text>
</comment>
<evidence type="ECO:0000313" key="1">
    <source>
        <dbReference type="EMBL" id="CAG2230211.1"/>
    </source>
</evidence>
<name>A0A8S3TF99_MYTED</name>
<sequence>MEDWNHKLIEAAKKGRVEELKLCLAENIDYQEVGKLVTLNIKTLLYTILMFNTEHETHQDTPLMVNTEHETHQDTPLMFNTEHETHQDTPLMFNTEHETHQDTPLMFNTEHETHHDTPLMFNSELETHHDTTMKHTCNQFTALRTILHLKHF</sequence>
<dbReference type="AlphaFoldDB" id="A0A8S3TF99"/>
<evidence type="ECO:0000313" key="2">
    <source>
        <dbReference type="Proteomes" id="UP000683360"/>
    </source>
</evidence>
<dbReference type="EMBL" id="CAJPWZ010002054">
    <property type="protein sequence ID" value="CAG2230211.1"/>
    <property type="molecule type" value="Genomic_DNA"/>
</dbReference>